<dbReference type="GO" id="GO:0006313">
    <property type="term" value="P:DNA transposition"/>
    <property type="evidence" value="ECO:0007669"/>
    <property type="project" value="InterPro"/>
</dbReference>
<dbReference type="InterPro" id="IPR002559">
    <property type="entry name" value="Transposase_11"/>
</dbReference>
<comment type="caution">
    <text evidence="2">The sequence shown here is derived from an EMBL/GenBank/DDBJ whole genome shotgun (WGS) entry which is preliminary data.</text>
</comment>
<keyword evidence="3" id="KW-1185">Reference proteome</keyword>
<dbReference type="PANTHER" id="PTHR33408:SF2">
    <property type="entry name" value="TRANSPOSASE DDE DOMAIN-CONTAINING PROTEIN"/>
    <property type="match status" value="1"/>
</dbReference>
<feature type="domain" description="Transposase IS4-like" evidence="1">
    <location>
        <begin position="34"/>
        <end position="134"/>
    </location>
</feature>
<proteinExistence type="predicted"/>
<reference evidence="2 3" key="1">
    <citation type="submission" date="2018-12" db="EMBL/GenBank/DDBJ databases">
        <authorList>
            <person name="Yu L."/>
        </authorList>
    </citation>
    <scope>NUCLEOTIDE SEQUENCE [LARGE SCALE GENOMIC DNA]</scope>
    <source>
        <strain evidence="2 3">S5H2222</strain>
    </source>
</reference>
<dbReference type="OrthoDB" id="9789070at2"/>
<dbReference type="Proteomes" id="UP000276349">
    <property type="component" value="Unassembled WGS sequence"/>
</dbReference>
<dbReference type="PANTHER" id="PTHR33408">
    <property type="entry name" value="TRANSPOSASE"/>
    <property type="match status" value="1"/>
</dbReference>
<dbReference type="GO" id="GO:0003677">
    <property type="term" value="F:DNA binding"/>
    <property type="evidence" value="ECO:0007669"/>
    <property type="project" value="InterPro"/>
</dbReference>
<organism evidence="2 3">
    <name type="scientific">Lysinibacillus telephonicus</name>
    <dbReference type="NCBI Taxonomy" id="1714840"/>
    <lineage>
        <taxon>Bacteria</taxon>
        <taxon>Bacillati</taxon>
        <taxon>Bacillota</taxon>
        <taxon>Bacilli</taxon>
        <taxon>Bacillales</taxon>
        <taxon>Bacillaceae</taxon>
        <taxon>Lysinibacillus</taxon>
    </lineage>
</organism>
<protein>
    <recommendedName>
        <fullName evidence="1">Transposase IS4-like domain-containing protein</fullName>
    </recommendedName>
</protein>
<evidence type="ECO:0000313" key="2">
    <source>
        <dbReference type="EMBL" id="RTQ92421.1"/>
    </source>
</evidence>
<evidence type="ECO:0000259" key="1">
    <source>
        <dbReference type="Pfam" id="PF01609"/>
    </source>
</evidence>
<evidence type="ECO:0000313" key="3">
    <source>
        <dbReference type="Proteomes" id="UP000276349"/>
    </source>
</evidence>
<sequence length="143" mass="16336">MALPKRFHIQIVTDERLLAKKGISSAIDPDARFGRKSISKSFFGYKTHLTMTEEEIITDLVVTSGNEDDGRQLQTLVNNSRNKHLTIKEVFADTAYSSKDNLSFLQTENIKANIPLNPIVYGQRKGTHKRIEHKMLNLRTHIE</sequence>
<accession>A0A3S0JR73</accession>
<dbReference type="AlphaFoldDB" id="A0A3S0JR73"/>
<dbReference type="GO" id="GO:0004803">
    <property type="term" value="F:transposase activity"/>
    <property type="evidence" value="ECO:0007669"/>
    <property type="project" value="InterPro"/>
</dbReference>
<dbReference type="EMBL" id="RXNR01000032">
    <property type="protein sequence ID" value="RTQ92421.1"/>
    <property type="molecule type" value="Genomic_DNA"/>
</dbReference>
<name>A0A3S0JR73_9BACI</name>
<gene>
    <name evidence="2" type="ORF">EKG35_12005</name>
</gene>
<dbReference type="Pfam" id="PF01609">
    <property type="entry name" value="DDE_Tnp_1"/>
    <property type="match status" value="1"/>
</dbReference>